<gene>
    <name evidence="3" type="ORF">ACFO0N_15740</name>
</gene>
<dbReference type="InterPro" id="IPR029069">
    <property type="entry name" value="HotDog_dom_sf"/>
</dbReference>
<evidence type="ECO:0000313" key="4">
    <source>
        <dbReference type="Proteomes" id="UP001595921"/>
    </source>
</evidence>
<proteinExistence type="inferred from homology"/>
<accession>A0ABD5PFH2</accession>
<dbReference type="Pfam" id="PF13279">
    <property type="entry name" value="4HBT_2"/>
    <property type="match status" value="1"/>
</dbReference>
<reference evidence="3 4" key="1">
    <citation type="journal article" date="2019" name="Int. J. Syst. Evol. Microbiol.">
        <title>The Global Catalogue of Microorganisms (GCM) 10K type strain sequencing project: providing services to taxonomists for standard genome sequencing and annotation.</title>
        <authorList>
            <consortium name="The Broad Institute Genomics Platform"/>
            <consortium name="The Broad Institute Genome Sequencing Center for Infectious Disease"/>
            <person name="Wu L."/>
            <person name="Ma J."/>
        </authorList>
    </citation>
    <scope>NUCLEOTIDE SEQUENCE [LARGE SCALE GENOMIC DNA]</scope>
    <source>
        <strain evidence="3 4">CGMCC 1.12553</strain>
    </source>
</reference>
<dbReference type="CDD" id="cd00586">
    <property type="entry name" value="4HBT"/>
    <property type="match status" value="1"/>
</dbReference>
<organism evidence="3 4">
    <name type="scientific">Halobium salinum</name>
    <dbReference type="NCBI Taxonomy" id="1364940"/>
    <lineage>
        <taxon>Archaea</taxon>
        <taxon>Methanobacteriati</taxon>
        <taxon>Methanobacteriota</taxon>
        <taxon>Stenosarchaea group</taxon>
        <taxon>Halobacteria</taxon>
        <taxon>Halobacteriales</taxon>
        <taxon>Haloferacaceae</taxon>
        <taxon>Halobium</taxon>
    </lineage>
</organism>
<dbReference type="EC" id="3.1.2.-" evidence="3"/>
<evidence type="ECO:0000256" key="2">
    <source>
        <dbReference type="ARBA" id="ARBA00022801"/>
    </source>
</evidence>
<dbReference type="InterPro" id="IPR050563">
    <property type="entry name" value="4-hydroxybenzoyl-CoA_TE"/>
</dbReference>
<dbReference type="Gene3D" id="3.10.129.10">
    <property type="entry name" value="Hotdog Thioesterase"/>
    <property type="match status" value="1"/>
</dbReference>
<dbReference type="AlphaFoldDB" id="A0ABD5PFH2"/>
<dbReference type="SUPFAM" id="SSF54637">
    <property type="entry name" value="Thioesterase/thiol ester dehydrase-isomerase"/>
    <property type="match status" value="1"/>
</dbReference>
<dbReference type="PANTHER" id="PTHR31793">
    <property type="entry name" value="4-HYDROXYBENZOYL-COA THIOESTERASE FAMILY MEMBER"/>
    <property type="match status" value="1"/>
</dbReference>
<evidence type="ECO:0000256" key="1">
    <source>
        <dbReference type="ARBA" id="ARBA00005953"/>
    </source>
</evidence>
<comment type="caution">
    <text evidence="3">The sequence shown here is derived from an EMBL/GenBank/DDBJ whole genome shotgun (WGS) entry which is preliminary data.</text>
</comment>
<dbReference type="InterPro" id="IPR006684">
    <property type="entry name" value="YbgC/YbaW"/>
</dbReference>
<evidence type="ECO:0000313" key="3">
    <source>
        <dbReference type="EMBL" id="MFC4359395.1"/>
    </source>
</evidence>
<keyword evidence="2 3" id="KW-0378">Hydrolase</keyword>
<dbReference type="EMBL" id="JBHSDS010000008">
    <property type="protein sequence ID" value="MFC4359395.1"/>
    <property type="molecule type" value="Genomic_DNA"/>
</dbReference>
<dbReference type="GO" id="GO:0016787">
    <property type="term" value="F:hydrolase activity"/>
    <property type="evidence" value="ECO:0007669"/>
    <property type="project" value="UniProtKB-KW"/>
</dbReference>
<dbReference type="PIRSF" id="PIRSF003230">
    <property type="entry name" value="YbgC"/>
    <property type="match status" value="1"/>
</dbReference>
<dbReference type="RefSeq" id="WP_267622690.1">
    <property type="nucleotide sequence ID" value="NZ_JAODIW010000006.1"/>
</dbReference>
<name>A0ABD5PFH2_9EURY</name>
<sequence length="148" mass="16822">MNVPDSDDTFVADLDVRYRDVDEMGHVNNAVYVTYLEQARVDYFREVVGLGVDDLDNVVASLEVDYERSLTVESDLRVTVWVASMGRSSLRMCYAVRDGDQVAATAETTQVVVGDDGRPRPVPDEWRELIREFEGDRLKTTEESRQPQ</sequence>
<protein>
    <submittedName>
        <fullName evidence="3">Acyl-CoA thioesterase</fullName>
        <ecNumber evidence="3">3.1.2.-</ecNumber>
    </submittedName>
</protein>
<dbReference type="PANTHER" id="PTHR31793:SF27">
    <property type="entry name" value="NOVEL THIOESTERASE SUPERFAMILY DOMAIN AND SAPOSIN A-TYPE DOMAIN CONTAINING PROTEIN (0610012H03RIK)"/>
    <property type="match status" value="1"/>
</dbReference>
<comment type="similarity">
    <text evidence="1">Belongs to the 4-hydroxybenzoyl-CoA thioesterase family.</text>
</comment>
<dbReference type="Proteomes" id="UP001595921">
    <property type="component" value="Unassembled WGS sequence"/>
</dbReference>
<keyword evidence="4" id="KW-1185">Reference proteome</keyword>